<keyword evidence="2" id="KW-0808">Transferase</keyword>
<sequence>MNPVVIAVAITGSVPRKKDNPAVPTTVAEQIESTHQAYQAGATLVHIHVRNDDESPSSDPDKFAAVQEGVRKHCPGMIVQFSTGGRGRDPSARGLSLVHRPDMASLSTGSVNFPTIVYENHATLVNDLAGSMHTHGIRPEIEIFDLSHIHGAKRLIEDGLIDAHPHVQFVMGVKNAMPADEHLLDILLAETKRVIPGATWTAAGIGREQARVMGWALARGADAVRTGLEDNVRVTKDRLAASNAELVSLAAEMVTRHNRTVATPAEARALLHIKPAA</sequence>
<dbReference type="RefSeq" id="WP_048462240.1">
    <property type="nucleotide sequence ID" value="NZ_JBNTQU010000013.1"/>
</dbReference>
<reference evidence="5 6" key="1">
    <citation type="submission" date="2015-03" db="EMBL/GenBank/DDBJ databases">
        <title>Genome sequencing of Methylobacterium aquaticum DSM16371 type strain.</title>
        <authorList>
            <person name="Chaudhry V."/>
            <person name="Patil P.B."/>
        </authorList>
    </citation>
    <scope>NUCLEOTIDE SEQUENCE [LARGE SCALE GENOMIC DNA]</scope>
    <source>
        <strain evidence="5 6">DSM 16371</strain>
    </source>
</reference>
<dbReference type="EMBL" id="LABX01000018">
    <property type="protein sequence ID" value="KMO40572.1"/>
    <property type="molecule type" value="Genomic_DNA"/>
</dbReference>
<comment type="caution">
    <text evidence="5">The sequence shown here is derived from an EMBL/GenBank/DDBJ whole genome shotgun (WGS) entry which is preliminary data.</text>
</comment>
<comment type="cofactor">
    <cofactor evidence="1">
        <name>Zn(2+)</name>
        <dbReference type="ChEBI" id="CHEBI:29105"/>
    </cofactor>
</comment>
<dbReference type="OrthoDB" id="9805277at2"/>
<dbReference type="Gene3D" id="3.20.20.70">
    <property type="entry name" value="Aldolase class I"/>
    <property type="match status" value="1"/>
</dbReference>
<dbReference type="GO" id="GO:0046872">
    <property type="term" value="F:metal ion binding"/>
    <property type="evidence" value="ECO:0007669"/>
    <property type="project" value="UniProtKB-KW"/>
</dbReference>
<evidence type="ECO:0000256" key="3">
    <source>
        <dbReference type="ARBA" id="ARBA00022723"/>
    </source>
</evidence>
<dbReference type="GO" id="GO:0043720">
    <property type="term" value="F:3-keto-5-aminohexanoate cleavage activity"/>
    <property type="evidence" value="ECO:0007669"/>
    <property type="project" value="InterPro"/>
</dbReference>
<evidence type="ECO:0000313" key="5">
    <source>
        <dbReference type="EMBL" id="KMO40572.1"/>
    </source>
</evidence>
<evidence type="ECO:0000256" key="2">
    <source>
        <dbReference type="ARBA" id="ARBA00022679"/>
    </source>
</evidence>
<accession>A0A0J6T485</accession>
<gene>
    <name evidence="5" type="ORF">VP06_02450</name>
</gene>
<proteinExistence type="predicted"/>
<dbReference type="InterPro" id="IPR013785">
    <property type="entry name" value="Aldolase_TIM"/>
</dbReference>
<dbReference type="PANTHER" id="PTHR37418">
    <property type="entry name" value="3-KETO-5-AMINOHEXANOATE CLEAVAGE ENZYME-RELATED"/>
    <property type="match status" value="1"/>
</dbReference>
<protein>
    <submittedName>
        <fullName evidence="5">3-keto-5-aminohexanoate cleavage protein</fullName>
    </submittedName>
</protein>
<dbReference type="Proteomes" id="UP000035929">
    <property type="component" value="Unassembled WGS sequence"/>
</dbReference>
<evidence type="ECO:0000313" key="6">
    <source>
        <dbReference type="Proteomes" id="UP000035929"/>
    </source>
</evidence>
<dbReference type="Pfam" id="PF05853">
    <property type="entry name" value="BKACE"/>
    <property type="match status" value="1"/>
</dbReference>
<name>A0A0J6T485_9HYPH</name>
<evidence type="ECO:0000256" key="1">
    <source>
        <dbReference type="ARBA" id="ARBA00001947"/>
    </source>
</evidence>
<organism evidence="5 6">
    <name type="scientific">Methylobacterium aquaticum</name>
    <dbReference type="NCBI Taxonomy" id="270351"/>
    <lineage>
        <taxon>Bacteria</taxon>
        <taxon>Pseudomonadati</taxon>
        <taxon>Pseudomonadota</taxon>
        <taxon>Alphaproteobacteria</taxon>
        <taxon>Hyphomicrobiales</taxon>
        <taxon>Methylobacteriaceae</taxon>
        <taxon>Methylobacterium</taxon>
    </lineage>
</organism>
<evidence type="ECO:0000256" key="4">
    <source>
        <dbReference type="ARBA" id="ARBA00022833"/>
    </source>
</evidence>
<dbReference type="InterPro" id="IPR008567">
    <property type="entry name" value="BKACE"/>
</dbReference>
<dbReference type="PANTHER" id="PTHR37418:SF2">
    <property type="entry name" value="3-KETO-5-AMINOHEXANOATE CLEAVAGE ENZYME"/>
    <property type="match status" value="1"/>
</dbReference>
<keyword evidence="3" id="KW-0479">Metal-binding</keyword>
<dbReference type="AlphaFoldDB" id="A0A0J6T485"/>
<keyword evidence="4" id="KW-0862">Zinc</keyword>
<dbReference type="PATRIC" id="fig|270351.6.peg.2308"/>